<dbReference type="EMBL" id="UINC01012418">
    <property type="protein sequence ID" value="SVA54237.1"/>
    <property type="molecule type" value="Genomic_DNA"/>
</dbReference>
<feature type="non-terminal residue" evidence="1">
    <location>
        <position position="40"/>
    </location>
</feature>
<reference evidence="1" key="1">
    <citation type="submission" date="2018-05" db="EMBL/GenBank/DDBJ databases">
        <authorList>
            <person name="Lanie J.A."/>
            <person name="Ng W.-L."/>
            <person name="Kazmierczak K.M."/>
            <person name="Andrzejewski T.M."/>
            <person name="Davidsen T.M."/>
            <person name="Wayne K.J."/>
            <person name="Tettelin H."/>
            <person name="Glass J.I."/>
            <person name="Rusch D."/>
            <person name="Podicherti R."/>
            <person name="Tsui H.-C.T."/>
            <person name="Winkler M.E."/>
        </authorList>
    </citation>
    <scope>NUCLEOTIDE SEQUENCE</scope>
</reference>
<protein>
    <submittedName>
        <fullName evidence="1">Uncharacterized protein</fullName>
    </submittedName>
</protein>
<proteinExistence type="predicted"/>
<gene>
    <name evidence="1" type="ORF">METZ01_LOCUS107091</name>
</gene>
<organism evidence="1">
    <name type="scientific">marine metagenome</name>
    <dbReference type="NCBI Taxonomy" id="408172"/>
    <lineage>
        <taxon>unclassified sequences</taxon>
        <taxon>metagenomes</taxon>
        <taxon>ecological metagenomes</taxon>
    </lineage>
</organism>
<evidence type="ECO:0000313" key="1">
    <source>
        <dbReference type="EMBL" id="SVA54237.1"/>
    </source>
</evidence>
<sequence>MNKQFRAFLMGMAFGFFLGVLLLLPAKVFASDENGDAFCL</sequence>
<dbReference type="AlphaFoldDB" id="A0A381WQK3"/>
<name>A0A381WQK3_9ZZZZ</name>
<accession>A0A381WQK3</accession>